<dbReference type="GO" id="GO:0003676">
    <property type="term" value="F:nucleic acid binding"/>
    <property type="evidence" value="ECO:0007669"/>
    <property type="project" value="InterPro"/>
</dbReference>
<dbReference type="PANTHER" id="PTHR48475:SF1">
    <property type="entry name" value="RNASE H TYPE-1 DOMAIN-CONTAINING PROTEIN"/>
    <property type="match status" value="1"/>
</dbReference>
<dbReference type="GO" id="GO:0003964">
    <property type="term" value="F:RNA-directed DNA polymerase activity"/>
    <property type="evidence" value="ECO:0007669"/>
    <property type="project" value="UniProtKB-KW"/>
</dbReference>
<keyword evidence="3" id="KW-0540">Nuclease</keyword>
<dbReference type="PANTHER" id="PTHR48475">
    <property type="entry name" value="RIBONUCLEASE H"/>
    <property type="match status" value="1"/>
</dbReference>
<evidence type="ECO:0000259" key="7">
    <source>
        <dbReference type="PROSITE" id="PS50994"/>
    </source>
</evidence>
<dbReference type="AlphaFoldDB" id="A0A438FE97"/>
<organism evidence="8 9">
    <name type="scientific">Vitis vinifera</name>
    <name type="common">Grape</name>
    <dbReference type="NCBI Taxonomy" id="29760"/>
    <lineage>
        <taxon>Eukaryota</taxon>
        <taxon>Viridiplantae</taxon>
        <taxon>Streptophyta</taxon>
        <taxon>Embryophyta</taxon>
        <taxon>Tracheophyta</taxon>
        <taxon>Spermatophyta</taxon>
        <taxon>Magnoliopsida</taxon>
        <taxon>eudicotyledons</taxon>
        <taxon>Gunneridae</taxon>
        <taxon>Pentapetalae</taxon>
        <taxon>rosids</taxon>
        <taxon>Vitales</taxon>
        <taxon>Vitaceae</taxon>
        <taxon>Viteae</taxon>
        <taxon>Vitis</taxon>
    </lineage>
</organism>
<keyword evidence="6" id="KW-0695">RNA-directed DNA polymerase</keyword>
<dbReference type="Pfam" id="PF17917">
    <property type="entry name" value="RT_RNaseH"/>
    <property type="match status" value="1"/>
</dbReference>
<dbReference type="PROSITE" id="PS50994">
    <property type="entry name" value="INTEGRASE"/>
    <property type="match status" value="1"/>
</dbReference>
<keyword evidence="4" id="KW-0255">Endonuclease</keyword>
<dbReference type="EMBL" id="QGNW01000963">
    <property type="protein sequence ID" value="RVW58302.1"/>
    <property type="molecule type" value="Genomic_DNA"/>
</dbReference>
<protein>
    <recommendedName>
        <fullName evidence="7">Integrase catalytic domain-containing protein</fullName>
    </recommendedName>
</protein>
<evidence type="ECO:0000256" key="5">
    <source>
        <dbReference type="ARBA" id="ARBA00022801"/>
    </source>
</evidence>
<dbReference type="GO" id="GO:0015074">
    <property type="term" value="P:DNA integration"/>
    <property type="evidence" value="ECO:0007669"/>
    <property type="project" value="InterPro"/>
</dbReference>
<dbReference type="InterPro" id="IPR012337">
    <property type="entry name" value="RNaseH-like_sf"/>
</dbReference>
<proteinExistence type="predicted"/>
<reference evidence="8 9" key="1">
    <citation type="journal article" date="2018" name="PLoS Genet.">
        <title>Population sequencing reveals clonal diversity and ancestral inbreeding in the grapevine cultivar Chardonnay.</title>
        <authorList>
            <person name="Roach M.J."/>
            <person name="Johnson D.L."/>
            <person name="Bohlmann J."/>
            <person name="van Vuuren H.J."/>
            <person name="Jones S.J."/>
            <person name="Pretorius I.S."/>
            <person name="Schmidt S.A."/>
            <person name="Borneman A.R."/>
        </authorList>
    </citation>
    <scope>NUCLEOTIDE SEQUENCE [LARGE SCALE GENOMIC DNA]</scope>
    <source>
        <strain evidence="9">cv. Chardonnay</strain>
        <tissue evidence="8">Leaf</tissue>
    </source>
</reference>
<dbReference type="Gene3D" id="3.30.420.10">
    <property type="entry name" value="Ribonuclease H-like superfamily/Ribonuclease H"/>
    <property type="match status" value="1"/>
</dbReference>
<dbReference type="InterPro" id="IPR043502">
    <property type="entry name" value="DNA/RNA_pol_sf"/>
</dbReference>
<evidence type="ECO:0000256" key="1">
    <source>
        <dbReference type="ARBA" id="ARBA00022679"/>
    </source>
</evidence>
<sequence length="653" mass="74388">MMITNRATCIVFSVDDLPPKGSNHTHPLYILVVCSGHKVSSVLLDNGSALNSCPLATIVAIGFAPLDFGPYTQTVRAYDNTQREVMDTLTIDLMIGPTIFFILFQDRVRARLSGISFDYPVCPYTFSLVDYFVRGSDIQLHVEEIGVEDSTMDELQHMLHHMQMGAETLGVLAFVTITPPSLDRANLFSLCFSYETTDYGAFRVSVIKIIKEDQTVLALELLLLLFLLLIFDEIAQHDSDQRATPTVGDVKIVDFSTTNQPRELKIGSPLSTDERDNLIHLLRSYLDVFSWSYEDMPGLDPSIDGKVKVCVDFRDLNKTSPKDDFSLPHIDLLVDNTAGYMVIERGIEVDLDKIRAILDMPVPKTKKNVKALGCMLAQLDDSGKEQFIYYLSKRMLKFEMRYVVIKRFYLALYVSQKSIKVSIVANHLVSLPTIESRLVDDDFPDEEFVSMTRLSGCRMYFDEVANHLRDAKLKPYHAYLELLIENFEELKYIHLPRAQNQFVDALATIASIVDIPTNVIVCPFLIETRSVPAYCHLIDETEISSKSSNGHEFISVAIDYFTKWVEVASYAKLTYARVTNFIRSHIIYRYGVPHELISDKRAHFRAKVETLLLKYDIQHHKSFAYKSQTNEAVEATNKNIKRILRKRVETSQD</sequence>
<dbReference type="Gene3D" id="3.30.70.270">
    <property type="match status" value="1"/>
</dbReference>
<dbReference type="SUPFAM" id="SSF53098">
    <property type="entry name" value="Ribonuclease H-like"/>
    <property type="match status" value="1"/>
</dbReference>
<dbReference type="InterPro" id="IPR001584">
    <property type="entry name" value="Integrase_cat-core"/>
</dbReference>
<name>A0A438FE97_VITVI</name>
<keyword evidence="1" id="KW-0808">Transferase</keyword>
<evidence type="ECO:0000256" key="6">
    <source>
        <dbReference type="ARBA" id="ARBA00022918"/>
    </source>
</evidence>
<comment type="caution">
    <text evidence="8">The sequence shown here is derived from an EMBL/GenBank/DDBJ whole genome shotgun (WGS) entry which is preliminary data.</text>
</comment>
<dbReference type="InterPro" id="IPR041373">
    <property type="entry name" value="RT_RNaseH"/>
</dbReference>
<dbReference type="Proteomes" id="UP000288805">
    <property type="component" value="Unassembled WGS sequence"/>
</dbReference>
<gene>
    <name evidence="8" type="ORF">CK203_114605</name>
</gene>
<evidence type="ECO:0000256" key="2">
    <source>
        <dbReference type="ARBA" id="ARBA00022695"/>
    </source>
</evidence>
<dbReference type="InterPro" id="IPR043128">
    <property type="entry name" value="Rev_trsase/Diguanyl_cyclase"/>
</dbReference>
<evidence type="ECO:0000313" key="9">
    <source>
        <dbReference type="Proteomes" id="UP000288805"/>
    </source>
</evidence>
<dbReference type="GO" id="GO:0004519">
    <property type="term" value="F:endonuclease activity"/>
    <property type="evidence" value="ECO:0007669"/>
    <property type="project" value="UniProtKB-KW"/>
</dbReference>
<dbReference type="SUPFAM" id="SSF56672">
    <property type="entry name" value="DNA/RNA polymerases"/>
    <property type="match status" value="1"/>
</dbReference>
<feature type="domain" description="Integrase catalytic" evidence="7">
    <location>
        <begin position="528"/>
        <end position="653"/>
    </location>
</feature>
<evidence type="ECO:0000313" key="8">
    <source>
        <dbReference type="EMBL" id="RVW58302.1"/>
    </source>
</evidence>
<evidence type="ECO:0000256" key="4">
    <source>
        <dbReference type="ARBA" id="ARBA00022759"/>
    </source>
</evidence>
<accession>A0A438FE97</accession>
<dbReference type="GO" id="GO:0016787">
    <property type="term" value="F:hydrolase activity"/>
    <property type="evidence" value="ECO:0007669"/>
    <property type="project" value="UniProtKB-KW"/>
</dbReference>
<dbReference type="InterPro" id="IPR036397">
    <property type="entry name" value="RNaseH_sf"/>
</dbReference>
<keyword evidence="5" id="KW-0378">Hydrolase</keyword>
<evidence type="ECO:0000256" key="3">
    <source>
        <dbReference type="ARBA" id="ARBA00022722"/>
    </source>
</evidence>
<keyword evidence="2" id="KW-0548">Nucleotidyltransferase</keyword>